<protein>
    <submittedName>
        <fullName evidence="6">Amino acid adenylation domain-containing protein</fullName>
    </submittedName>
</protein>
<dbReference type="InterPro" id="IPR010071">
    <property type="entry name" value="AA_adenyl_dom"/>
</dbReference>
<dbReference type="InterPro" id="IPR000873">
    <property type="entry name" value="AMP-dep_synth/lig_dom"/>
</dbReference>
<dbReference type="EMBL" id="CP072788">
    <property type="protein sequence ID" value="QTR03782.1"/>
    <property type="molecule type" value="Genomic_DNA"/>
</dbReference>
<sequence>NPTGAGAPATTVTALFAAQAARTPGNTAVSLADDRLTYRELDERANRLAHHLIGLGAGPERLVALCFPRSVDLVVAVLGVLKSGAAYLPIDPSYPADRIAGTIADAEPVAVLDGLPDLSPYPATAPDVPLRADNAAYVIYTSGSTGKPKGVVVPHGNVVRLFSATDHWFGFDEDDVWTLFHSYAFDFSVWELWGPLLHGGRLVVVPHEVSRSPRDFARLLREEGVTVLNQTPSAFYQLLPEQPDPRYVIFGGEALDQHKIQGWQGTGQLINMYGITETTVHVTHTPADGTIGEPIPDLRVYVLDEDLEPVPPGVTGEMHIAGPGLARGYLNRPGLTATRFIANPFGDAGSRMYRTGDLARWVDGKLHYLGRADHQVKIRGFRIELGEIEAVLAAHPAVTQVVVLEQDQRLVAYYVPNGPVQVSELRGHASGVLPEHMVPTAFVALERLPLNANGKLDRVALPAPERDAVTSGDYVAPRTETEEAIAAIWAEELDVDRVGVEDSFFALGGDSIRSLRITSRTKSAFGVDLSPRDVLTARTVSSLADLVEDLVLADLEALADREA</sequence>
<dbReference type="GO" id="GO:0043041">
    <property type="term" value="P:amino acid activation for nonribosomal peptide biosynthetic process"/>
    <property type="evidence" value="ECO:0007669"/>
    <property type="project" value="TreeGrafter"/>
</dbReference>
<dbReference type="FunFam" id="1.10.1200.10:FF:000005">
    <property type="entry name" value="Nonribosomal peptide synthetase 1"/>
    <property type="match status" value="1"/>
</dbReference>
<accession>A0A8T8HZ08</accession>
<gene>
    <name evidence="6" type="ORF">J7S33_01665</name>
</gene>
<evidence type="ECO:0000313" key="7">
    <source>
        <dbReference type="Proteomes" id="UP000671828"/>
    </source>
</evidence>
<dbReference type="FunFam" id="2.30.38.10:FF:000001">
    <property type="entry name" value="Non-ribosomal peptide synthetase PvdI"/>
    <property type="match status" value="1"/>
</dbReference>
<dbReference type="InterPro" id="IPR020845">
    <property type="entry name" value="AMP-binding_CS"/>
</dbReference>
<dbReference type="Gene3D" id="1.10.1200.10">
    <property type="entry name" value="ACP-like"/>
    <property type="match status" value="1"/>
</dbReference>
<proteinExistence type="inferred from homology"/>
<dbReference type="PROSITE" id="PS00455">
    <property type="entry name" value="AMP_BINDING"/>
    <property type="match status" value="1"/>
</dbReference>
<dbReference type="PANTHER" id="PTHR45527">
    <property type="entry name" value="NONRIBOSOMAL PEPTIDE SYNTHETASE"/>
    <property type="match status" value="1"/>
</dbReference>
<feature type="non-terminal residue" evidence="6">
    <location>
        <position position="1"/>
    </location>
</feature>
<keyword evidence="3" id="KW-0596">Phosphopantetheine</keyword>
<evidence type="ECO:0000259" key="5">
    <source>
        <dbReference type="PROSITE" id="PS50075"/>
    </source>
</evidence>
<dbReference type="GO" id="GO:0005829">
    <property type="term" value="C:cytosol"/>
    <property type="evidence" value="ECO:0007669"/>
    <property type="project" value="TreeGrafter"/>
</dbReference>
<dbReference type="Pfam" id="PF13193">
    <property type="entry name" value="AMP-binding_C"/>
    <property type="match status" value="1"/>
</dbReference>
<dbReference type="InterPro" id="IPR009081">
    <property type="entry name" value="PP-bd_ACP"/>
</dbReference>
<feature type="domain" description="Carrier" evidence="5">
    <location>
        <begin position="476"/>
        <end position="551"/>
    </location>
</feature>
<keyword evidence="4" id="KW-0597">Phosphoprotein</keyword>
<organism evidence="6 7">
    <name type="scientific">Saccharothrix algeriensis</name>
    <dbReference type="NCBI Taxonomy" id="173560"/>
    <lineage>
        <taxon>Bacteria</taxon>
        <taxon>Bacillati</taxon>
        <taxon>Actinomycetota</taxon>
        <taxon>Actinomycetes</taxon>
        <taxon>Pseudonocardiales</taxon>
        <taxon>Pseudonocardiaceae</taxon>
        <taxon>Saccharothrix</taxon>
    </lineage>
</organism>
<dbReference type="FunFam" id="3.30.300.30:FF:000010">
    <property type="entry name" value="Enterobactin synthetase component F"/>
    <property type="match status" value="1"/>
</dbReference>
<comment type="similarity">
    <text evidence="2">Belongs to the ATP-dependent AMP-binding enzyme family.</text>
</comment>
<dbReference type="InterPro" id="IPR045851">
    <property type="entry name" value="AMP-bd_C_sf"/>
</dbReference>
<dbReference type="InterPro" id="IPR042099">
    <property type="entry name" value="ANL_N_sf"/>
</dbReference>
<dbReference type="FunFam" id="3.40.50.980:FF:000002">
    <property type="entry name" value="Enterobactin synthetase component F"/>
    <property type="match status" value="1"/>
</dbReference>
<evidence type="ECO:0000256" key="2">
    <source>
        <dbReference type="ARBA" id="ARBA00006432"/>
    </source>
</evidence>
<dbReference type="NCBIfam" id="TIGR01733">
    <property type="entry name" value="AA-adenyl-dom"/>
    <property type="match status" value="1"/>
</dbReference>
<dbReference type="Pfam" id="PF00501">
    <property type="entry name" value="AMP-binding"/>
    <property type="match status" value="1"/>
</dbReference>
<evidence type="ECO:0000256" key="1">
    <source>
        <dbReference type="ARBA" id="ARBA00001957"/>
    </source>
</evidence>
<dbReference type="CDD" id="cd17643">
    <property type="entry name" value="A_NRPS_Cytc1-like"/>
    <property type="match status" value="1"/>
</dbReference>
<dbReference type="PRINTS" id="PR00154">
    <property type="entry name" value="AMPBINDING"/>
</dbReference>
<dbReference type="SMART" id="SM00823">
    <property type="entry name" value="PKS_PP"/>
    <property type="match status" value="1"/>
</dbReference>
<dbReference type="PANTHER" id="PTHR45527:SF14">
    <property type="entry name" value="PLIPASTATIN SYNTHASE SUBUNIT B"/>
    <property type="match status" value="1"/>
</dbReference>
<evidence type="ECO:0000256" key="4">
    <source>
        <dbReference type="ARBA" id="ARBA00022553"/>
    </source>
</evidence>
<evidence type="ECO:0000313" key="6">
    <source>
        <dbReference type="EMBL" id="QTR03782.1"/>
    </source>
</evidence>
<dbReference type="SUPFAM" id="SSF47336">
    <property type="entry name" value="ACP-like"/>
    <property type="match status" value="1"/>
</dbReference>
<comment type="cofactor">
    <cofactor evidence="1">
        <name>pantetheine 4'-phosphate</name>
        <dbReference type="ChEBI" id="CHEBI:47942"/>
    </cofactor>
</comment>
<dbReference type="PROSITE" id="PS50075">
    <property type="entry name" value="CARRIER"/>
    <property type="match status" value="1"/>
</dbReference>
<dbReference type="GO" id="GO:0031177">
    <property type="term" value="F:phosphopantetheine binding"/>
    <property type="evidence" value="ECO:0007669"/>
    <property type="project" value="InterPro"/>
</dbReference>
<dbReference type="GO" id="GO:0044550">
    <property type="term" value="P:secondary metabolite biosynthetic process"/>
    <property type="evidence" value="ECO:0007669"/>
    <property type="project" value="UniProtKB-ARBA"/>
</dbReference>
<dbReference type="Gene3D" id="3.30.300.30">
    <property type="match status" value="1"/>
</dbReference>
<dbReference type="SUPFAM" id="SSF56801">
    <property type="entry name" value="Acetyl-CoA synthetase-like"/>
    <property type="match status" value="1"/>
</dbReference>
<dbReference type="InterPro" id="IPR020806">
    <property type="entry name" value="PKS_PP-bd"/>
</dbReference>
<dbReference type="FunFam" id="3.40.50.12780:FF:000012">
    <property type="entry name" value="Non-ribosomal peptide synthetase"/>
    <property type="match status" value="1"/>
</dbReference>
<name>A0A8T8HZ08_9PSEU</name>
<dbReference type="Pfam" id="PF00550">
    <property type="entry name" value="PP-binding"/>
    <property type="match status" value="1"/>
</dbReference>
<evidence type="ECO:0000256" key="3">
    <source>
        <dbReference type="ARBA" id="ARBA00022450"/>
    </source>
</evidence>
<dbReference type="InterPro" id="IPR020459">
    <property type="entry name" value="AMP-binding"/>
</dbReference>
<dbReference type="Proteomes" id="UP000671828">
    <property type="component" value="Chromosome"/>
</dbReference>
<dbReference type="InterPro" id="IPR025110">
    <property type="entry name" value="AMP-bd_C"/>
</dbReference>
<dbReference type="Gene3D" id="3.40.50.12780">
    <property type="entry name" value="N-terminal domain of ligase-like"/>
    <property type="match status" value="1"/>
</dbReference>
<reference evidence="6" key="1">
    <citation type="submission" date="2021-04" db="EMBL/GenBank/DDBJ databases">
        <title>Saccharothrix algeriensis WGS.</title>
        <authorList>
            <person name="Stuskova K."/>
            <person name="Hakalova E."/>
            <person name="Tebbal A.B."/>
            <person name="Eichmeier A."/>
        </authorList>
    </citation>
    <scope>NUCLEOTIDE SEQUENCE</scope>
    <source>
        <strain evidence="6">NRRL B-24137</strain>
    </source>
</reference>
<dbReference type="AlphaFoldDB" id="A0A8T8HZ08"/>
<dbReference type="InterPro" id="IPR036736">
    <property type="entry name" value="ACP-like_sf"/>
</dbReference>